<gene>
    <name evidence="1" type="ORF">BDP55DRAFT_629059</name>
</gene>
<dbReference type="GeneID" id="85456496"/>
<protein>
    <submittedName>
        <fullName evidence="1">Uncharacterized protein</fullName>
    </submittedName>
</protein>
<reference evidence="1" key="1">
    <citation type="submission" date="2021-06" db="EMBL/GenBank/DDBJ databases">
        <title>Comparative genomics, transcriptomics and evolutionary studies reveal genomic signatures of adaptation to plant cell wall in hemibiotrophic fungi.</title>
        <authorList>
            <consortium name="DOE Joint Genome Institute"/>
            <person name="Baroncelli R."/>
            <person name="Diaz J.F."/>
            <person name="Benocci T."/>
            <person name="Peng M."/>
            <person name="Battaglia E."/>
            <person name="Haridas S."/>
            <person name="Andreopoulos W."/>
            <person name="Labutti K."/>
            <person name="Pangilinan J."/>
            <person name="Floch G.L."/>
            <person name="Makela M.R."/>
            <person name="Henrissat B."/>
            <person name="Grigoriev I.V."/>
            <person name="Crouch J.A."/>
            <person name="De Vries R.P."/>
            <person name="Sukno S.A."/>
            <person name="Thon M.R."/>
        </authorList>
    </citation>
    <scope>NUCLEOTIDE SEQUENCE</scope>
    <source>
        <strain evidence="1">CBS 193.32</strain>
    </source>
</reference>
<evidence type="ECO:0000313" key="1">
    <source>
        <dbReference type="EMBL" id="KAK1689067.1"/>
    </source>
</evidence>
<dbReference type="RefSeq" id="XP_060432762.1">
    <property type="nucleotide sequence ID" value="XM_060571970.1"/>
</dbReference>
<organism evidence="1 2">
    <name type="scientific">Colletotrichum godetiae</name>
    <dbReference type="NCBI Taxonomy" id="1209918"/>
    <lineage>
        <taxon>Eukaryota</taxon>
        <taxon>Fungi</taxon>
        <taxon>Dikarya</taxon>
        <taxon>Ascomycota</taxon>
        <taxon>Pezizomycotina</taxon>
        <taxon>Sordariomycetes</taxon>
        <taxon>Hypocreomycetidae</taxon>
        <taxon>Glomerellales</taxon>
        <taxon>Glomerellaceae</taxon>
        <taxon>Colletotrichum</taxon>
        <taxon>Colletotrichum acutatum species complex</taxon>
    </lineage>
</organism>
<sequence length="190" mass="21049">MAPPMAPTGRNHIGVRYRSRRIIQLPFYWAKQAASLYYRNLGGNRLQRPPEDEPACQHTECLCYTAVLRTQGSWVVRPARPTQYVSGVESPVIRVRKLALPIAACFLVVHEQPDCNTSPAKLPTRTSCKVITAYPKTPKSRFHGDTCRPHPMPSASSSSSPILMSILTLSFRSDLALSAPFRGVFLGGLD</sequence>
<dbReference type="AlphaFoldDB" id="A0AAJ0F123"/>
<comment type="caution">
    <text evidence="1">The sequence shown here is derived from an EMBL/GenBank/DDBJ whole genome shotgun (WGS) entry which is preliminary data.</text>
</comment>
<accession>A0AAJ0F123</accession>
<keyword evidence="2" id="KW-1185">Reference proteome</keyword>
<name>A0AAJ0F123_9PEZI</name>
<evidence type="ECO:0000313" key="2">
    <source>
        <dbReference type="Proteomes" id="UP001224890"/>
    </source>
</evidence>
<dbReference type="Proteomes" id="UP001224890">
    <property type="component" value="Unassembled WGS sequence"/>
</dbReference>
<proteinExistence type="predicted"/>
<dbReference type="EMBL" id="JAHMHR010000009">
    <property type="protein sequence ID" value="KAK1689067.1"/>
    <property type="molecule type" value="Genomic_DNA"/>
</dbReference>